<feature type="region of interest" description="Disordered" evidence="1">
    <location>
        <begin position="1"/>
        <end position="25"/>
    </location>
</feature>
<comment type="caution">
    <text evidence="2">The sequence shown here is derived from an EMBL/GenBank/DDBJ whole genome shotgun (WGS) entry which is preliminary data.</text>
</comment>
<feature type="non-terminal residue" evidence="2">
    <location>
        <position position="25"/>
    </location>
</feature>
<keyword evidence="3" id="KW-1185">Reference proteome</keyword>
<proteinExistence type="predicted"/>
<dbReference type="AlphaFoldDB" id="A0A392UDH5"/>
<evidence type="ECO:0000256" key="1">
    <source>
        <dbReference type="SAM" id="MobiDB-lite"/>
    </source>
</evidence>
<feature type="compositionally biased region" description="Basic and acidic residues" evidence="1">
    <location>
        <begin position="8"/>
        <end position="25"/>
    </location>
</feature>
<evidence type="ECO:0000313" key="3">
    <source>
        <dbReference type="Proteomes" id="UP000265520"/>
    </source>
</evidence>
<accession>A0A392UDH5</accession>
<dbReference type="EMBL" id="LXQA010782547">
    <property type="protein sequence ID" value="MCI70764.1"/>
    <property type="molecule type" value="Genomic_DNA"/>
</dbReference>
<protein>
    <submittedName>
        <fullName evidence="2">Uncharacterized protein</fullName>
    </submittedName>
</protein>
<sequence length="25" mass="3018">MRRRARAREKVGDSRANLREFVESK</sequence>
<dbReference type="Proteomes" id="UP000265520">
    <property type="component" value="Unassembled WGS sequence"/>
</dbReference>
<organism evidence="2 3">
    <name type="scientific">Trifolium medium</name>
    <dbReference type="NCBI Taxonomy" id="97028"/>
    <lineage>
        <taxon>Eukaryota</taxon>
        <taxon>Viridiplantae</taxon>
        <taxon>Streptophyta</taxon>
        <taxon>Embryophyta</taxon>
        <taxon>Tracheophyta</taxon>
        <taxon>Spermatophyta</taxon>
        <taxon>Magnoliopsida</taxon>
        <taxon>eudicotyledons</taxon>
        <taxon>Gunneridae</taxon>
        <taxon>Pentapetalae</taxon>
        <taxon>rosids</taxon>
        <taxon>fabids</taxon>
        <taxon>Fabales</taxon>
        <taxon>Fabaceae</taxon>
        <taxon>Papilionoideae</taxon>
        <taxon>50 kb inversion clade</taxon>
        <taxon>NPAAA clade</taxon>
        <taxon>Hologalegina</taxon>
        <taxon>IRL clade</taxon>
        <taxon>Trifolieae</taxon>
        <taxon>Trifolium</taxon>
    </lineage>
</organism>
<name>A0A392UDH5_9FABA</name>
<evidence type="ECO:0000313" key="2">
    <source>
        <dbReference type="EMBL" id="MCI70764.1"/>
    </source>
</evidence>
<reference evidence="2 3" key="1">
    <citation type="journal article" date="2018" name="Front. Plant Sci.">
        <title>Red Clover (Trifolium pratense) and Zigzag Clover (T. medium) - A Picture of Genomic Similarities and Differences.</title>
        <authorList>
            <person name="Dluhosova J."/>
            <person name="Istvanek J."/>
            <person name="Nedelnik J."/>
            <person name="Repkova J."/>
        </authorList>
    </citation>
    <scope>NUCLEOTIDE SEQUENCE [LARGE SCALE GENOMIC DNA]</scope>
    <source>
        <strain evidence="3">cv. 10/8</strain>
        <tissue evidence="2">Leaf</tissue>
    </source>
</reference>